<dbReference type="InterPro" id="IPR018962">
    <property type="entry name" value="DUF1995"/>
</dbReference>
<dbReference type="InterPro" id="IPR053021">
    <property type="entry name" value="Chloroplast_ADK"/>
</dbReference>
<feature type="non-terminal residue" evidence="2">
    <location>
        <position position="200"/>
    </location>
</feature>
<dbReference type="OrthoDB" id="188598at2759"/>
<sequence>DPWPGGLAQMYPYAEEILSEILQGVVPDAKKSCSSQVLSAPDCCGFFVQESETSAKNDVAAILFPGVDQLKSIQDIDASVGEERTLILFNKQFQRPADFGFGKGDISKKTVFDRFTHGFAFQEFACRGEDLKLTFEYPNWQSCIICEEEGKPDEEMPLLAEQIDRPNYENLEKKINEILPEPLWMRKMQEANAKGFKFQR</sequence>
<dbReference type="AlphaFoldDB" id="A0A1E7F5E2"/>
<dbReference type="InParanoid" id="A0A1E7F5E2"/>
<proteinExistence type="predicted"/>
<dbReference type="EMBL" id="KV784361">
    <property type="protein sequence ID" value="OEU13344.1"/>
    <property type="molecule type" value="Genomic_DNA"/>
</dbReference>
<organism evidence="2 3">
    <name type="scientific">Fragilariopsis cylindrus CCMP1102</name>
    <dbReference type="NCBI Taxonomy" id="635003"/>
    <lineage>
        <taxon>Eukaryota</taxon>
        <taxon>Sar</taxon>
        <taxon>Stramenopiles</taxon>
        <taxon>Ochrophyta</taxon>
        <taxon>Bacillariophyta</taxon>
        <taxon>Bacillariophyceae</taxon>
        <taxon>Bacillariophycidae</taxon>
        <taxon>Bacillariales</taxon>
        <taxon>Bacillariaceae</taxon>
        <taxon>Fragilariopsis</taxon>
    </lineage>
</organism>
<dbReference type="Pfam" id="PF09353">
    <property type="entry name" value="DUF1995"/>
    <property type="match status" value="1"/>
</dbReference>
<name>A0A1E7F5E2_9STRA</name>
<dbReference type="KEGG" id="fcy:FRACYDRAFT_152382"/>
<feature type="domain" description="DUF1995" evidence="1">
    <location>
        <begin position="49"/>
        <end position="172"/>
    </location>
</feature>
<evidence type="ECO:0000313" key="3">
    <source>
        <dbReference type="Proteomes" id="UP000095751"/>
    </source>
</evidence>
<gene>
    <name evidence="2" type="ORF">FRACYDRAFT_152382</name>
</gene>
<accession>A0A1E7F5E2</accession>
<evidence type="ECO:0000313" key="2">
    <source>
        <dbReference type="EMBL" id="OEU13344.1"/>
    </source>
</evidence>
<dbReference type="Proteomes" id="UP000095751">
    <property type="component" value="Unassembled WGS sequence"/>
</dbReference>
<dbReference type="PANTHER" id="PTHR35509:SF4">
    <property type="entry name" value="DUF1995 DOMAIN-CONTAINING PROTEIN"/>
    <property type="match status" value="1"/>
</dbReference>
<protein>
    <recommendedName>
        <fullName evidence="1">DUF1995 domain-containing protein</fullName>
    </recommendedName>
</protein>
<keyword evidence="3" id="KW-1185">Reference proteome</keyword>
<feature type="non-terminal residue" evidence="2">
    <location>
        <position position="1"/>
    </location>
</feature>
<evidence type="ECO:0000259" key="1">
    <source>
        <dbReference type="Pfam" id="PF09353"/>
    </source>
</evidence>
<dbReference type="PANTHER" id="PTHR35509">
    <property type="entry name" value="DOMAIN PROTEIN, PUTATIVE (DUF1995)-RELATED"/>
    <property type="match status" value="1"/>
</dbReference>
<reference evidence="2 3" key="1">
    <citation type="submission" date="2016-09" db="EMBL/GenBank/DDBJ databases">
        <title>Extensive genetic diversity and differential bi-allelic expression allows diatom success in the polar Southern Ocean.</title>
        <authorList>
            <consortium name="DOE Joint Genome Institute"/>
            <person name="Mock T."/>
            <person name="Otillar R.P."/>
            <person name="Strauss J."/>
            <person name="Dupont C."/>
            <person name="Frickenhaus S."/>
            <person name="Maumus F."/>
            <person name="Mcmullan M."/>
            <person name="Sanges R."/>
            <person name="Schmutz J."/>
            <person name="Toseland A."/>
            <person name="Valas R."/>
            <person name="Veluchamy A."/>
            <person name="Ward B.J."/>
            <person name="Allen A."/>
            <person name="Barry K."/>
            <person name="Falciatore A."/>
            <person name="Ferrante M."/>
            <person name="Fortunato A.E."/>
            <person name="Gloeckner G."/>
            <person name="Gruber A."/>
            <person name="Hipkin R."/>
            <person name="Janech M."/>
            <person name="Kroth P."/>
            <person name="Leese F."/>
            <person name="Lindquist E."/>
            <person name="Lyon B.R."/>
            <person name="Martin J."/>
            <person name="Mayer C."/>
            <person name="Parker M."/>
            <person name="Quesneville H."/>
            <person name="Raymond J."/>
            <person name="Uhlig C."/>
            <person name="Valentin K.U."/>
            <person name="Worden A.Z."/>
            <person name="Armbrust E.V."/>
            <person name="Bowler C."/>
            <person name="Green B."/>
            <person name="Moulton V."/>
            <person name="Van Oosterhout C."/>
            <person name="Grigoriev I."/>
        </authorList>
    </citation>
    <scope>NUCLEOTIDE SEQUENCE [LARGE SCALE GENOMIC DNA]</scope>
    <source>
        <strain evidence="2 3">CCMP1102</strain>
    </source>
</reference>